<evidence type="ECO:0000256" key="6">
    <source>
        <dbReference type="ARBA" id="ARBA00023136"/>
    </source>
</evidence>
<evidence type="ECO:0000256" key="5">
    <source>
        <dbReference type="ARBA" id="ARBA00023040"/>
    </source>
</evidence>
<evidence type="ECO:0000256" key="3">
    <source>
        <dbReference type="ARBA" id="ARBA00022692"/>
    </source>
</evidence>
<dbReference type="GO" id="GO:0004930">
    <property type="term" value="F:G protein-coupled receptor activity"/>
    <property type="evidence" value="ECO:0007669"/>
    <property type="project" value="UniProtKB-KW"/>
</dbReference>
<feature type="compositionally biased region" description="Basic and acidic residues" evidence="9">
    <location>
        <begin position="278"/>
        <end position="302"/>
    </location>
</feature>
<feature type="transmembrane region" description="Helical" evidence="10">
    <location>
        <begin position="195"/>
        <end position="215"/>
    </location>
</feature>
<evidence type="ECO:0000256" key="8">
    <source>
        <dbReference type="ARBA" id="ARBA00023224"/>
    </source>
</evidence>
<accession>A0AAW1MAP0</accession>
<dbReference type="PANTHER" id="PTHR45695">
    <property type="entry name" value="LEUCOKININ RECEPTOR-RELATED"/>
    <property type="match status" value="1"/>
</dbReference>
<dbReference type="Proteomes" id="UP001458880">
    <property type="component" value="Unassembled WGS sequence"/>
</dbReference>
<dbReference type="Pfam" id="PF00001">
    <property type="entry name" value="7tm_1"/>
    <property type="match status" value="1"/>
</dbReference>
<comment type="subcellular location">
    <subcellularLocation>
        <location evidence="1">Membrane</location>
        <topology evidence="1">Multi-pass membrane protein</topology>
    </subcellularLocation>
</comment>
<dbReference type="EMBL" id="JASPKY010000055">
    <property type="protein sequence ID" value="KAK9744693.1"/>
    <property type="molecule type" value="Genomic_DNA"/>
</dbReference>
<dbReference type="PRINTS" id="PR00237">
    <property type="entry name" value="GPCRRHODOPSN"/>
</dbReference>
<sequence length="302" mass="34627">MTNLLRRYLYLTVIVTKAWSGKAQLISNIEVTENVTGDEEIIDGNGKSPRSGQTILFSIVGAPSADDSPNIIILKDDYLSRKLLSSSHVTATPNADQDCGVDYNCSMVLLGDYNCSMVLLGGTFRNDGNANTSTRWNESYDDYLSQIEEFIFPRTWTWILIFIHSLVFVIGLVGNTLVCVAVYRNHTMRTVTNYFIVNLAVADFMVILFCLPPTLIWDVTMTWFFGMTMCKIVLYLQTSKKTIRSPKQRKIEKEKRTKEQSPSISKYRDSEQEAGNIDELKEFKREDYRHQNIDDNEREKME</sequence>
<dbReference type="GO" id="GO:0005886">
    <property type="term" value="C:plasma membrane"/>
    <property type="evidence" value="ECO:0007669"/>
    <property type="project" value="TreeGrafter"/>
</dbReference>
<keyword evidence="8" id="KW-0807">Transducer</keyword>
<feature type="region of interest" description="Disordered" evidence="9">
    <location>
        <begin position="246"/>
        <end position="302"/>
    </location>
</feature>
<dbReference type="PANTHER" id="PTHR45695:SF15">
    <property type="entry name" value="OPSIN RH2"/>
    <property type="match status" value="1"/>
</dbReference>
<gene>
    <name evidence="12" type="ORF">QE152_g7546</name>
</gene>
<keyword evidence="3 10" id="KW-0812">Transmembrane</keyword>
<evidence type="ECO:0000256" key="7">
    <source>
        <dbReference type="ARBA" id="ARBA00023170"/>
    </source>
</evidence>
<evidence type="ECO:0000313" key="12">
    <source>
        <dbReference type="EMBL" id="KAK9744693.1"/>
    </source>
</evidence>
<keyword evidence="13" id="KW-1185">Reference proteome</keyword>
<proteinExistence type="inferred from homology"/>
<feature type="transmembrane region" description="Helical" evidence="10">
    <location>
        <begin position="221"/>
        <end position="238"/>
    </location>
</feature>
<feature type="compositionally biased region" description="Basic and acidic residues" evidence="9">
    <location>
        <begin position="249"/>
        <end position="259"/>
    </location>
</feature>
<keyword evidence="7 12" id="KW-0675">Receptor</keyword>
<dbReference type="InterPro" id="IPR017452">
    <property type="entry name" value="GPCR_Rhodpsn_7TM"/>
</dbReference>
<evidence type="ECO:0000259" key="11">
    <source>
        <dbReference type="PROSITE" id="PS50262"/>
    </source>
</evidence>
<evidence type="ECO:0000256" key="10">
    <source>
        <dbReference type="SAM" id="Phobius"/>
    </source>
</evidence>
<comment type="similarity">
    <text evidence="2">Belongs to the G-protein coupled receptor 1 family.</text>
</comment>
<evidence type="ECO:0000256" key="4">
    <source>
        <dbReference type="ARBA" id="ARBA00022989"/>
    </source>
</evidence>
<dbReference type="AlphaFoldDB" id="A0AAW1MAP0"/>
<evidence type="ECO:0000313" key="13">
    <source>
        <dbReference type="Proteomes" id="UP001458880"/>
    </source>
</evidence>
<feature type="transmembrane region" description="Helical" evidence="10">
    <location>
        <begin position="156"/>
        <end position="183"/>
    </location>
</feature>
<keyword evidence="5" id="KW-0297">G-protein coupled receptor</keyword>
<comment type="caution">
    <text evidence="12">The sequence shown here is derived from an EMBL/GenBank/DDBJ whole genome shotgun (WGS) entry which is preliminary data.</text>
</comment>
<reference evidence="12 13" key="1">
    <citation type="journal article" date="2024" name="BMC Genomics">
        <title>De novo assembly and annotation of Popillia japonica's genome with initial clues to its potential as an invasive pest.</title>
        <authorList>
            <person name="Cucini C."/>
            <person name="Boschi S."/>
            <person name="Funari R."/>
            <person name="Cardaioli E."/>
            <person name="Iannotti N."/>
            <person name="Marturano G."/>
            <person name="Paoli F."/>
            <person name="Bruttini M."/>
            <person name="Carapelli A."/>
            <person name="Frati F."/>
            <person name="Nardi F."/>
        </authorList>
    </citation>
    <scope>NUCLEOTIDE SEQUENCE [LARGE SCALE GENOMIC DNA]</scope>
    <source>
        <strain evidence="12">DMR45628</strain>
    </source>
</reference>
<dbReference type="PROSITE" id="PS50262">
    <property type="entry name" value="G_PROTEIN_RECEP_F1_2"/>
    <property type="match status" value="1"/>
</dbReference>
<dbReference type="InterPro" id="IPR000276">
    <property type="entry name" value="GPCR_Rhodpsn"/>
</dbReference>
<evidence type="ECO:0000256" key="1">
    <source>
        <dbReference type="ARBA" id="ARBA00004141"/>
    </source>
</evidence>
<protein>
    <submittedName>
        <fullName evidence="12">7 transmembrane receptor (Rhodopsin family)</fullName>
    </submittedName>
</protein>
<dbReference type="SUPFAM" id="SSF81321">
    <property type="entry name" value="Family A G protein-coupled receptor-like"/>
    <property type="match status" value="1"/>
</dbReference>
<evidence type="ECO:0000256" key="9">
    <source>
        <dbReference type="SAM" id="MobiDB-lite"/>
    </source>
</evidence>
<name>A0AAW1MAP0_POPJA</name>
<keyword evidence="4 10" id="KW-1133">Transmembrane helix</keyword>
<evidence type="ECO:0000256" key="2">
    <source>
        <dbReference type="ARBA" id="ARBA00010663"/>
    </source>
</evidence>
<keyword evidence="6 10" id="KW-0472">Membrane</keyword>
<feature type="domain" description="G-protein coupled receptors family 1 profile" evidence="11">
    <location>
        <begin position="174"/>
        <end position="236"/>
    </location>
</feature>
<organism evidence="12 13">
    <name type="scientific">Popillia japonica</name>
    <name type="common">Japanese beetle</name>
    <dbReference type="NCBI Taxonomy" id="7064"/>
    <lineage>
        <taxon>Eukaryota</taxon>
        <taxon>Metazoa</taxon>
        <taxon>Ecdysozoa</taxon>
        <taxon>Arthropoda</taxon>
        <taxon>Hexapoda</taxon>
        <taxon>Insecta</taxon>
        <taxon>Pterygota</taxon>
        <taxon>Neoptera</taxon>
        <taxon>Endopterygota</taxon>
        <taxon>Coleoptera</taxon>
        <taxon>Polyphaga</taxon>
        <taxon>Scarabaeiformia</taxon>
        <taxon>Scarabaeidae</taxon>
        <taxon>Rutelinae</taxon>
        <taxon>Popillia</taxon>
    </lineage>
</organism>
<dbReference type="Gene3D" id="1.20.1070.10">
    <property type="entry name" value="Rhodopsin 7-helix transmembrane proteins"/>
    <property type="match status" value="1"/>
</dbReference>